<dbReference type="EMBL" id="REGN01005946">
    <property type="protein sequence ID" value="RNA11473.1"/>
    <property type="molecule type" value="Genomic_DNA"/>
</dbReference>
<evidence type="ECO:0000313" key="2">
    <source>
        <dbReference type="Proteomes" id="UP000276133"/>
    </source>
</evidence>
<evidence type="ECO:0000313" key="1">
    <source>
        <dbReference type="EMBL" id="RNA11473.1"/>
    </source>
</evidence>
<organism evidence="1 2">
    <name type="scientific">Brachionus plicatilis</name>
    <name type="common">Marine rotifer</name>
    <name type="synonym">Brachionus muelleri</name>
    <dbReference type="NCBI Taxonomy" id="10195"/>
    <lineage>
        <taxon>Eukaryota</taxon>
        <taxon>Metazoa</taxon>
        <taxon>Spiralia</taxon>
        <taxon>Gnathifera</taxon>
        <taxon>Rotifera</taxon>
        <taxon>Eurotatoria</taxon>
        <taxon>Monogononta</taxon>
        <taxon>Pseudotrocha</taxon>
        <taxon>Ploima</taxon>
        <taxon>Brachionidae</taxon>
        <taxon>Brachionus</taxon>
    </lineage>
</organism>
<reference evidence="1 2" key="1">
    <citation type="journal article" date="2018" name="Sci. Rep.">
        <title>Genomic signatures of local adaptation to the degree of environmental predictability in rotifers.</title>
        <authorList>
            <person name="Franch-Gras L."/>
            <person name="Hahn C."/>
            <person name="Garcia-Roger E.M."/>
            <person name="Carmona M.J."/>
            <person name="Serra M."/>
            <person name="Gomez A."/>
        </authorList>
    </citation>
    <scope>NUCLEOTIDE SEQUENCE [LARGE SCALE GENOMIC DNA]</scope>
    <source>
        <strain evidence="1">HYR1</strain>
    </source>
</reference>
<gene>
    <name evidence="1" type="ORF">BpHYR1_020254</name>
</gene>
<keyword evidence="2" id="KW-1185">Reference proteome</keyword>
<dbReference type="Proteomes" id="UP000276133">
    <property type="component" value="Unassembled WGS sequence"/>
</dbReference>
<sequence length="336" mass="36820">MRIERGRDVTQVADLVRDHLGENGLASAGHGQSGRARLLVLVQLVGLDARLLVEHNAVALLALDLCASRRATYENVTGLYVQMDQIKRVHVRKALGYVQQQTLQIVLAHQQLGARGGAGLVVERGHLAQIVHFERLDELGKRAAIAVLVLDEHAVRLGPRRVILHNVVVFDEDGVGAHLFPRVHLGRRAGYGLFGPFDGVSAAIQPIDALEHVAELARAQFAHLVKLFVVPGDETLAERETLVGRRCASPLLNRVVGAGLLLHVAPFDALVEAGGGVVGQRQVGSGQPYHLGRVRRTRQFRVVVGVGRRERVDVGVQLLAEWRVRRLVQSTDRFEH</sequence>
<dbReference type="AlphaFoldDB" id="A0A3M7QJN6"/>
<name>A0A3M7QJN6_BRAPC</name>
<accession>A0A3M7QJN6</accession>
<comment type="caution">
    <text evidence="1">The sequence shown here is derived from an EMBL/GenBank/DDBJ whole genome shotgun (WGS) entry which is preliminary data.</text>
</comment>
<proteinExistence type="predicted"/>
<protein>
    <submittedName>
        <fullName evidence="1">Uncharacterized protein</fullName>
    </submittedName>
</protein>